<comment type="caution">
    <text evidence="1">The sequence shown here is derived from an EMBL/GenBank/DDBJ whole genome shotgun (WGS) entry which is preliminary data.</text>
</comment>
<evidence type="ECO:0000313" key="2">
    <source>
        <dbReference type="Proteomes" id="UP000050525"/>
    </source>
</evidence>
<organism evidence="1 2">
    <name type="scientific">Alligator mississippiensis</name>
    <name type="common">American alligator</name>
    <dbReference type="NCBI Taxonomy" id="8496"/>
    <lineage>
        <taxon>Eukaryota</taxon>
        <taxon>Metazoa</taxon>
        <taxon>Chordata</taxon>
        <taxon>Craniata</taxon>
        <taxon>Vertebrata</taxon>
        <taxon>Euteleostomi</taxon>
        <taxon>Archelosauria</taxon>
        <taxon>Archosauria</taxon>
        <taxon>Crocodylia</taxon>
        <taxon>Alligatoridae</taxon>
        <taxon>Alligatorinae</taxon>
        <taxon>Alligator</taxon>
    </lineage>
</organism>
<keyword evidence="2" id="KW-1185">Reference proteome</keyword>
<protein>
    <submittedName>
        <fullName evidence="1">Uncharacterized protein</fullName>
    </submittedName>
</protein>
<accession>A0A151M930</accession>
<sequence length="67" mass="7561">MHLNCFFAPPSLKTEICALFRGAYIFDAESNSTILCHNESFILIEKVQQGNMFNRLKNKEIPANGSP</sequence>
<gene>
    <name evidence="1" type="ORF">Y1Q_0001341</name>
</gene>
<evidence type="ECO:0000313" key="1">
    <source>
        <dbReference type="EMBL" id="KYO21026.1"/>
    </source>
</evidence>
<proteinExistence type="predicted"/>
<dbReference type="Proteomes" id="UP000050525">
    <property type="component" value="Unassembled WGS sequence"/>
</dbReference>
<name>A0A151M930_ALLMI</name>
<reference evidence="1 2" key="1">
    <citation type="journal article" date="2012" name="Genome Biol.">
        <title>Sequencing three crocodilian genomes to illuminate the evolution of archosaurs and amniotes.</title>
        <authorList>
            <person name="St John J.A."/>
            <person name="Braun E.L."/>
            <person name="Isberg S.R."/>
            <person name="Miles L.G."/>
            <person name="Chong A.Y."/>
            <person name="Gongora J."/>
            <person name="Dalzell P."/>
            <person name="Moran C."/>
            <person name="Bed'hom B."/>
            <person name="Abzhanov A."/>
            <person name="Burgess S.C."/>
            <person name="Cooksey A.M."/>
            <person name="Castoe T.A."/>
            <person name="Crawford N.G."/>
            <person name="Densmore L.D."/>
            <person name="Drew J.C."/>
            <person name="Edwards S.V."/>
            <person name="Faircloth B.C."/>
            <person name="Fujita M.K."/>
            <person name="Greenwold M.J."/>
            <person name="Hoffmann F.G."/>
            <person name="Howard J.M."/>
            <person name="Iguchi T."/>
            <person name="Janes D.E."/>
            <person name="Khan S.Y."/>
            <person name="Kohno S."/>
            <person name="de Koning A.J."/>
            <person name="Lance S.L."/>
            <person name="McCarthy F.M."/>
            <person name="McCormack J.E."/>
            <person name="Merchant M.E."/>
            <person name="Peterson D.G."/>
            <person name="Pollock D.D."/>
            <person name="Pourmand N."/>
            <person name="Raney B.J."/>
            <person name="Roessler K.A."/>
            <person name="Sanford J.R."/>
            <person name="Sawyer R.H."/>
            <person name="Schmidt C.J."/>
            <person name="Triplett E.W."/>
            <person name="Tuberville T.D."/>
            <person name="Venegas-Anaya M."/>
            <person name="Howard J.T."/>
            <person name="Jarvis E.D."/>
            <person name="Guillette L.J.Jr."/>
            <person name="Glenn T.C."/>
            <person name="Green R.E."/>
            <person name="Ray D.A."/>
        </authorList>
    </citation>
    <scope>NUCLEOTIDE SEQUENCE [LARGE SCALE GENOMIC DNA]</scope>
    <source>
        <strain evidence="1">KSC_2009_1</strain>
    </source>
</reference>
<dbReference type="EMBL" id="AKHW03006295">
    <property type="protein sequence ID" value="KYO21026.1"/>
    <property type="molecule type" value="Genomic_DNA"/>
</dbReference>
<dbReference type="AlphaFoldDB" id="A0A151M930"/>